<protein>
    <submittedName>
        <fullName evidence="1">Uncharacterized protein</fullName>
    </submittedName>
</protein>
<dbReference type="EMBL" id="BRVO01000001">
    <property type="protein sequence ID" value="GLB48567.1"/>
    <property type="molecule type" value="Genomic_DNA"/>
</dbReference>
<evidence type="ECO:0000313" key="2">
    <source>
        <dbReference type="Proteomes" id="UP001143543"/>
    </source>
</evidence>
<proteinExistence type="predicted"/>
<evidence type="ECO:0000313" key="1">
    <source>
        <dbReference type="EMBL" id="GLB48567.1"/>
    </source>
</evidence>
<keyword evidence="2" id="KW-1185">Reference proteome</keyword>
<name>A0ABQ5MI09_9FLAO</name>
<accession>A0ABQ5MI09</accession>
<gene>
    <name evidence="1" type="ORF">Y10_09350</name>
</gene>
<reference evidence="1" key="1">
    <citation type="submission" date="2022-07" db="EMBL/GenBank/DDBJ databases">
        <title>Taxonomy of Novel Oxalotrophic and Methylotrophic Bacteria.</title>
        <authorList>
            <person name="Sahin N."/>
            <person name="Tani A."/>
        </authorList>
    </citation>
    <scope>NUCLEOTIDE SEQUENCE</scope>
    <source>
        <strain evidence="1">Y10</strain>
    </source>
</reference>
<organism evidence="1 2">
    <name type="scientific">Neptunitalea lumnitzerae</name>
    <dbReference type="NCBI Taxonomy" id="2965509"/>
    <lineage>
        <taxon>Bacteria</taxon>
        <taxon>Pseudomonadati</taxon>
        <taxon>Bacteroidota</taxon>
        <taxon>Flavobacteriia</taxon>
        <taxon>Flavobacteriales</taxon>
        <taxon>Flavobacteriaceae</taxon>
        <taxon>Neptunitalea</taxon>
    </lineage>
</organism>
<comment type="caution">
    <text evidence="1">The sequence shown here is derived from an EMBL/GenBank/DDBJ whole genome shotgun (WGS) entry which is preliminary data.</text>
</comment>
<dbReference type="RefSeq" id="WP_281764201.1">
    <property type="nucleotide sequence ID" value="NZ_BRVO01000001.1"/>
</dbReference>
<dbReference type="Proteomes" id="UP001143543">
    <property type="component" value="Unassembled WGS sequence"/>
</dbReference>
<sequence length="65" mass="7381">MTQTLPCPVCKSTIYFEPTQLLQGVGFQCTNCFSEVKISGQSLDQAKKLYDDFKRMKTEVLNAKK</sequence>